<name>A0AAQ3P6M7_VIGMU</name>
<evidence type="ECO:0000313" key="1">
    <source>
        <dbReference type="EMBL" id="WVZ22620.1"/>
    </source>
</evidence>
<proteinExistence type="predicted"/>
<accession>A0AAQ3P6M7</accession>
<organism evidence="1 2">
    <name type="scientific">Vigna mungo</name>
    <name type="common">Black gram</name>
    <name type="synonym">Phaseolus mungo</name>
    <dbReference type="NCBI Taxonomy" id="3915"/>
    <lineage>
        <taxon>Eukaryota</taxon>
        <taxon>Viridiplantae</taxon>
        <taxon>Streptophyta</taxon>
        <taxon>Embryophyta</taxon>
        <taxon>Tracheophyta</taxon>
        <taxon>Spermatophyta</taxon>
        <taxon>Magnoliopsida</taxon>
        <taxon>eudicotyledons</taxon>
        <taxon>Gunneridae</taxon>
        <taxon>Pentapetalae</taxon>
        <taxon>rosids</taxon>
        <taxon>fabids</taxon>
        <taxon>Fabales</taxon>
        <taxon>Fabaceae</taxon>
        <taxon>Papilionoideae</taxon>
        <taxon>50 kb inversion clade</taxon>
        <taxon>NPAAA clade</taxon>
        <taxon>indigoferoid/millettioid clade</taxon>
        <taxon>Phaseoleae</taxon>
        <taxon>Vigna</taxon>
    </lineage>
</organism>
<dbReference type="Proteomes" id="UP001374535">
    <property type="component" value="Chromosome 1"/>
</dbReference>
<keyword evidence="2" id="KW-1185">Reference proteome</keyword>
<dbReference type="AlphaFoldDB" id="A0AAQ3P6M7"/>
<evidence type="ECO:0000313" key="2">
    <source>
        <dbReference type="Proteomes" id="UP001374535"/>
    </source>
</evidence>
<dbReference type="EMBL" id="CP144700">
    <property type="protein sequence ID" value="WVZ22620.1"/>
    <property type="molecule type" value="Genomic_DNA"/>
</dbReference>
<reference evidence="1 2" key="1">
    <citation type="journal article" date="2023" name="Life. Sci Alliance">
        <title>Evolutionary insights into 3D genome organization and epigenetic landscape of Vigna mungo.</title>
        <authorList>
            <person name="Junaid A."/>
            <person name="Singh B."/>
            <person name="Bhatia S."/>
        </authorList>
    </citation>
    <scope>NUCLEOTIDE SEQUENCE [LARGE SCALE GENOMIC DNA]</scope>
    <source>
        <strain evidence="1">Urdbean</strain>
    </source>
</reference>
<protein>
    <submittedName>
        <fullName evidence="1">Uncharacterized protein</fullName>
    </submittedName>
</protein>
<sequence>MVVGLLVFLSAGGENGGTKHQWKMTMVAQSRQFEDCSKWVEDCRRGDILLQIFVVCIAYILVRGLERTLDVGIEAEPVYKPERSGPAHCGGPMRAWRMTRCRWRPCDDACAILGRGGGVMWRRCGSFAGEDEGARWWFYDDGLGVDDALERTMSGEDGGDGALGYHGCRMKKLAWFGWLCDGGLVVVRFECGSARNCKRLQKYVSCVFKCHLT</sequence>
<gene>
    <name evidence="1" type="ORF">V8G54_001164</name>
</gene>